<evidence type="ECO:0000256" key="1">
    <source>
        <dbReference type="SAM" id="MobiDB-lite"/>
    </source>
</evidence>
<keyword evidence="5" id="KW-1185">Reference proteome</keyword>
<dbReference type="Proteomes" id="UP000264217">
    <property type="component" value="Unassembled WGS sequence"/>
</dbReference>
<feature type="chain" id="PRO_5016901805" evidence="2">
    <location>
        <begin position="21"/>
        <end position="177"/>
    </location>
</feature>
<dbReference type="EMBL" id="QWDC01000001">
    <property type="protein sequence ID" value="RFZ94300.1"/>
    <property type="molecule type" value="Genomic_DNA"/>
</dbReference>
<name>A0A372NVZ5_9SPHI</name>
<dbReference type="PROSITE" id="PS51257">
    <property type="entry name" value="PROKAR_LIPOPROTEIN"/>
    <property type="match status" value="1"/>
</dbReference>
<comment type="caution">
    <text evidence="4">The sequence shown here is derived from an EMBL/GenBank/DDBJ whole genome shotgun (WGS) entry which is preliminary data.</text>
</comment>
<feature type="region of interest" description="Disordered" evidence="1">
    <location>
        <begin position="115"/>
        <end position="177"/>
    </location>
</feature>
<feature type="domain" description="DUF4296" evidence="3">
    <location>
        <begin position="24"/>
        <end position="107"/>
    </location>
</feature>
<organism evidence="4 5">
    <name type="scientific">Mucilaginibacter conchicola</name>
    <dbReference type="NCBI Taxonomy" id="2303333"/>
    <lineage>
        <taxon>Bacteria</taxon>
        <taxon>Pseudomonadati</taxon>
        <taxon>Bacteroidota</taxon>
        <taxon>Sphingobacteriia</taxon>
        <taxon>Sphingobacteriales</taxon>
        <taxon>Sphingobacteriaceae</taxon>
        <taxon>Mucilaginibacter</taxon>
    </lineage>
</organism>
<evidence type="ECO:0000313" key="4">
    <source>
        <dbReference type="EMBL" id="RFZ94300.1"/>
    </source>
</evidence>
<dbReference type="OrthoDB" id="678784at2"/>
<protein>
    <submittedName>
        <fullName evidence="4">DUF4296 domain-containing protein</fullName>
    </submittedName>
</protein>
<sequence>MQKYISLFFSVLLFAACKPAAKTPPNIIDEQKMIKLLTDLHITDGELYTITPVPDTLFKYGREKYLALFKRHHVTEKQYDDSFKYYSQNPEKIQAIYNEVDKILKAKLDSIRTPAKNTGQANAKKPGIVNIQKPKPDSIKANAIDSVQEKKRLKQKLDSLTKSAKKRMRPNPLKSQK</sequence>
<dbReference type="RefSeq" id="WP_117389865.1">
    <property type="nucleotide sequence ID" value="NZ_QWDC01000001.1"/>
</dbReference>
<evidence type="ECO:0000313" key="5">
    <source>
        <dbReference type="Proteomes" id="UP000264217"/>
    </source>
</evidence>
<proteinExistence type="predicted"/>
<accession>A0A372NVZ5</accession>
<evidence type="ECO:0000256" key="2">
    <source>
        <dbReference type="SAM" id="SignalP"/>
    </source>
</evidence>
<gene>
    <name evidence="4" type="ORF">D0C36_01720</name>
</gene>
<evidence type="ECO:0000259" key="3">
    <source>
        <dbReference type="Pfam" id="PF14129"/>
    </source>
</evidence>
<feature type="compositionally biased region" description="Basic and acidic residues" evidence="1">
    <location>
        <begin position="147"/>
        <end position="159"/>
    </location>
</feature>
<keyword evidence="2" id="KW-0732">Signal</keyword>
<dbReference type="InterPro" id="IPR025381">
    <property type="entry name" value="DUF4296"/>
</dbReference>
<reference evidence="4 5" key="1">
    <citation type="submission" date="2018-08" db="EMBL/GenBank/DDBJ databases">
        <title>Mucilaginibacter sp. MYSH2.</title>
        <authorList>
            <person name="Seo T."/>
        </authorList>
    </citation>
    <scope>NUCLEOTIDE SEQUENCE [LARGE SCALE GENOMIC DNA]</scope>
    <source>
        <strain evidence="4 5">MYSH2</strain>
    </source>
</reference>
<dbReference type="Pfam" id="PF14129">
    <property type="entry name" value="DUF4296"/>
    <property type="match status" value="1"/>
</dbReference>
<feature type="signal peptide" evidence="2">
    <location>
        <begin position="1"/>
        <end position="20"/>
    </location>
</feature>
<dbReference type="AlphaFoldDB" id="A0A372NVZ5"/>